<dbReference type="GO" id="GO:0034245">
    <property type="term" value="C:mitochondrial DNA-directed RNA polymerase complex"/>
    <property type="evidence" value="ECO:0007669"/>
    <property type="project" value="TreeGrafter"/>
</dbReference>
<proteinExistence type="predicted"/>
<gene>
    <name evidence="2" type="ORF">CQW23_22260</name>
</gene>
<comment type="caution">
    <text evidence="2">The sequence shown here is derived from an EMBL/GenBank/DDBJ whole genome shotgun (WGS) entry which is preliminary data.</text>
</comment>
<dbReference type="PANTHER" id="PTHR10102">
    <property type="entry name" value="DNA-DIRECTED RNA POLYMERASE, MITOCHONDRIAL"/>
    <property type="match status" value="1"/>
</dbReference>
<sequence length="204" mass="23814">MSYFLLDEDMAKNIILLPSQDKKIQDIDTNILFKLVRELGNNSSLSLLVVRKMDRKLVKSIFMPIIYGKALMSTSSDIHKALSQHINFKDNHLLASLCSKFWKEKYNNMDNLTITSLIRNVGWFAAAMGLSVYYVQPYFHTSQDYMKNDVIKITVYDCNHKMRQISLRVPTDNNDHRKTEVSTFVNFIHQKYAYIEMLGVEKML</sequence>
<reference evidence="3" key="2">
    <citation type="journal article" date="2017" name="J. Anim. Genet.">
        <title>Multiple reference genome sequences of hot pepper reveal the massive evolution of plant disease resistance genes by retroduplication.</title>
        <authorList>
            <person name="Kim S."/>
            <person name="Park J."/>
            <person name="Yeom S.-I."/>
            <person name="Kim Y.-M."/>
            <person name="Seo E."/>
            <person name="Kim K.-T."/>
            <person name="Kim M.-S."/>
            <person name="Lee J.M."/>
            <person name="Cheong K."/>
            <person name="Shin H.-S."/>
            <person name="Kim S.-B."/>
            <person name="Han K."/>
            <person name="Lee J."/>
            <person name="Park M."/>
            <person name="Lee H.-A."/>
            <person name="Lee H.-Y."/>
            <person name="Lee Y."/>
            <person name="Oh S."/>
            <person name="Lee J.H."/>
            <person name="Choi E."/>
            <person name="Choi E."/>
            <person name="Lee S.E."/>
            <person name="Jeon J."/>
            <person name="Kim H."/>
            <person name="Choi G."/>
            <person name="Song H."/>
            <person name="Lee J."/>
            <person name="Lee S.-C."/>
            <person name="Kwon J.-K."/>
            <person name="Lee H.-Y."/>
            <person name="Koo N."/>
            <person name="Hong Y."/>
            <person name="Kim R.W."/>
            <person name="Kang W.-H."/>
            <person name="Huh J.H."/>
            <person name="Kang B.-C."/>
            <person name="Yang T.-J."/>
            <person name="Lee Y.-H."/>
            <person name="Bennetzen J.L."/>
            <person name="Choi D."/>
        </authorList>
    </citation>
    <scope>NUCLEOTIDE SEQUENCE [LARGE SCALE GENOMIC DNA]</scope>
    <source>
        <strain evidence="3">cv. PBC81</strain>
    </source>
</reference>
<dbReference type="EMBL" id="MLFT02000009">
    <property type="protein sequence ID" value="PHT38687.1"/>
    <property type="molecule type" value="Genomic_DNA"/>
</dbReference>
<dbReference type="Proteomes" id="UP000224567">
    <property type="component" value="Unassembled WGS sequence"/>
</dbReference>
<dbReference type="GO" id="GO:0003899">
    <property type="term" value="F:DNA-directed RNA polymerase activity"/>
    <property type="evidence" value="ECO:0007669"/>
    <property type="project" value="InterPro"/>
</dbReference>
<accession>A0A2G2W0C9</accession>
<name>A0A2G2W0C9_CAPBA</name>
<evidence type="ECO:0000313" key="2">
    <source>
        <dbReference type="EMBL" id="PHT38687.1"/>
    </source>
</evidence>
<comment type="function">
    <text evidence="1">DNA-dependent RNA polymerase catalyzes the transcription of DNA into RNA using the four ribonucleoside triphosphates as substrates.</text>
</comment>
<protein>
    <submittedName>
        <fullName evidence="2">Uncharacterized protein</fullName>
    </submittedName>
</protein>
<organism evidence="2 3">
    <name type="scientific">Capsicum baccatum</name>
    <name type="common">Peruvian pepper</name>
    <dbReference type="NCBI Taxonomy" id="33114"/>
    <lineage>
        <taxon>Eukaryota</taxon>
        <taxon>Viridiplantae</taxon>
        <taxon>Streptophyta</taxon>
        <taxon>Embryophyta</taxon>
        <taxon>Tracheophyta</taxon>
        <taxon>Spermatophyta</taxon>
        <taxon>Magnoliopsida</taxon>
        <taxon>eudicotyledons</taxon>
        <taxon>Gunneridae</taxon>
        <taxon>Pentapetalae</taxon>
        <taxon>asterids</taxon>
        <taxon>lamiids</taxon>
        <taxon>Solanales</taxon>
        <taxon>Solanaceae</taxon>
        <taxon>Solanoideae</taxon>
        <taxon>Capsiceae</taxon>
        <taxon>Capsicum</taxon>
    </lineage>
</organism>
<evidence type="ECO:0000313" key="3">
    <source>
        <dbReference type="Proteomes" id="UP000224567"/>
    </source>
</evidence>
<dbReference type="GO" id="GO:0003677">
    <property type="term" value="F:DNA binding"/>
    <property type="evidence" value="ECO:0007669"/>
    <property type="project" value="InterPro"/>
</dbReference>
<dbReference type="InterPro" id="IPR002092">
    <property type="entry name" value="DNA-dir_Rpol_phage-type"/>
</dbReference>
<dbReference type="PROSITE" id="PS00489">
    <property type="entry name" value="RNA_POL_PHAGE_2"/>
    <property type="match status" value="1"/>
</dbReference>
<dbReference type="GO" id="GO:0006390">
    <property type="term" value="P:mitochondrial transcription"/>
    <property type="evidence" value="ECO:0007669"/>
    <property type="project" value="TreeGrafter"/>
</dbReference>
<dbReference type="Gene3D" id="1.10.150.20">
    <property type="entry name" value="5' to 3' exonuclease, C-terminal subdomain"/>
    <property type="match status" value="1"/>
</dbReference>
<evidence type="ECO:0000256" key="1">
    <source>
        <dbReference type="ARBA" id="ARBA00004026"/>
    </source>
</evidence>
<keyword evidence="3" id="KW-1185">Reference proteome</keyword>
<dbReference type="AlphaFoldDB" id="A0A2G2W0C9"/>
<dbReference type="SUPFAM" id="SSF56672">
    <property type="entry name" value="DNA/RNA polymerases"/>
    <property type="match status" value="1"/>
</dbReference>
<dbReference type="OrthoDB" id="1215583at2759"/>
<dbReference type="STRING" id="33114.A0A2G2W0C9"/>
<dbReference type="PANTHER" id="PTHR10102:SF8">
    <property type="entry name" value="DNA-DIRECTED RNA POLYMERASE-RELATED"/>
    <property type="match status" value="1"/>
</dbReference>
<dbReference type="InterPro" id="IPR043502">
    <property type="entry name" value="DNA/RNA_pol_sf"/>
</dbReference>
<reference evidence="2 3" key="1">
    <citation type="journal article" date="2017" name="Genome Biol.">
        <title>New reference genome sequences of hot pepper reveal the massive evolution of plant disease-resistance genes by retroduplication.</title>
        <authorList>
            <person name="Kim S."/>
            <person name="Park J."/>
            <person name="Yeom S.I."/>
            <person name="Kim Y.M."/>
            <person name="Seo E."/>
            <person name="Kim K.T."/>
            <person name="Kim M.S."/>
            <person name="Lee J.M."/>
            <person name="Cheong K."/>
            <person name="Shin H.S."/>
            <person name="Kim S.B."/>
            <person name="Han K."/>
            <person name="Lee J."/>
            <person name="Park M."/>
            <person name="Lee H.A."/>
            <person name="Lee H.Y."/>
            <person name="Lee Y."/>
            <person name="Oh S."/>
            <person name="Lee J.H."/>
            <person name="Choi E."/>
            <person name="Choi E."/>
            <person name="Lee S.E."/>
            <person name="Jeon J."/>
            <person name="Kim H."/>
            <person name="Choi G."/>
            <person name="Song H."/>
            <person name="Lee J."/>
            <person name="Lee S.C."/>
            <person name="Kwon J.K."/>
            <person name="Lee H.Y."/>
            <person name="Koo N."/>
            <person name="Hong Y."/>
            <person name="Kim R.W."/>
            <person name="Kang W.H."/>
            <person name="Huh J.H."/>
            <person name="Kang B.C."/>
            <person name="Yang T.J."/>
            <person name="Lee Y.H."/>
            <person name="Bennetzen J.L."/>
            <person name="Choi D."/>
        </authorList>
    </citation>
    <scope>NUCLEOTIDE SEQUENCE [LARGE SCALE GENOMIC DNA]</scope>
    <source>
        <strain evidence="3">cv. PBC81</strain>
    </source>
</reference>